<evidence type="ECO:0000256" key="8">
    <source>
        <dbReference type="SAM" id="SignalP"/>
    </source>
</evidence>
<evidence type="ECO:0000259" key="10">
    <source>
        <dbReference type="PROSITE" id="PS51969"/>
    </source>
</evidence>
<dbReference type="SUPFAM" id="SSF49899">
    <property type="entry name" value="Concanavalin A-like lectins/glucanases"/>
    <property type="match status" value="1"/>
</dbReference>
<feature type="domain" description="CBM39" evidence="10">
    <location>
        <begin position="19"/>
        <end position="119"/>
    </location>
</feature>
<comment type="caution">
    <text evidence="11">The sequence shown here is derived from an EMBL/GenBank/DDBJ whole genome shotgun (WGS) entry which is preliminary data.</text>
</comment>
<evidence type="ECO:0000256" key="5">
    <source>
        <dbReference type="ARBA" id="ARBA00022729"/>
    </source>
</evidence>
<dbReference type="InterPro" id="IPR000757">
    <property type="entry name" value="Beta-glucanase-like"/>
</dbReference>
<dbReference type="GO" id="GO:0030246">
    <property type="term" value="F:carbohydrate binding"/>
    <property type="evidence" value="ECO:0007669"/>
    <property type="project" value="InterPro"/>
</dbReference>
<comment type="subcellular location">
    <subcellularLocation>
        <location evidence="1">Secreted</location>
    </subcellularLocation>
</comment>
<evidence type="ECO:0000259" key="9">
    <source>
        <dbReference type="PROSITE" id="PS51762"/>
    </source>
</evidence>
<evidence type="ECO:0000313" key="12">
    <source>
        <dbReference type="Proteomes" id="UP001151699"/>
    </source>
</evidence>
<dbReference type="GO" id="GO:0045088">
    <property type="term" value="P:regulation of innate immune response"/>
    <property type="evidence" value="ECO:0007669"/>
    <property type="project" value="UniProtKB-ARBA"/>
</dbReference>
<reference evidence="11" key="1">
    <citation type="submission" date="2022-07" db="EMBL/GenBank/DDBJ databases">
        <authorList>
            <person name="Trinca V."/>
            <person name="Uliana J.V.C."/>
            <person name="Torres T.T."/>
            <person name="Ward R.J."/>
            <person name="Monesi N."/>
        </authorList>
    </citation>
    <scope>NUCLEOTIDE SEQUENCE</scope>
    <source>
        <strain evidence="11">HSMRA1968</strain>
        <tissue evidence="11">Whole embryos</tissue>
    </source>
</reference>
<dbReference type="InterPro" id="IPR013320">
    <property type="entry name" value="ConA-like_dom_sf"/>
</dbReference>
<feature type="domain" description="GH16" evidence="9">
    <location>
        <begin position="135"/>
        <end position="479"/>
    </location>
</feature>
<dbReference type="Pfam" id="PF15886">
    <property type="entry name" value="CBM39"/>
    <property type="match status" value="1"/>
</dbReference>
<organism evidence="11 12">
    <name type="scientific">Pseudolycoriella hygida</name>
    <dbReference type="NCBI Taxonomy" id="35572"/>
    <lineage>
        <taxon>Eukaryota</taxon>
        <taxon>Metazoa</taxon>
        <taxon>Ecdysozoa</taxon>
        <taxon>Arthropoda</taxon>
        <taxon>Hexapoda</taxon>
        <taxon>Insecta</taxon>
        <taxon>Pterygota</taxon>
        <taxon>Neoptera</taxon>
        <taxon>Endopterygota</taxon>
        <taxon>Diptera</taxon>
        <taxon>Nematocera</taxon>
        <taxon>Sciaroidea</taxon>
        <taxon>Sciaridae</taxon>
        <taxon>Pseudolycoriella</taxon>
    </lineage>
</organism>
<evidence type="ECO:0000256" key="6">
    <source>
        <dbReference type="ARBA" id="ARBA00022859"/>
    </source>
</evidence>
<keyword evidence="3" id="KW-0964">Secreted</keyword>
<dbReference type="GO" id="GO:0005576">
    <property type="term" value="C:extracellular region"/>
    <property type="evidence" value="ECO:0007669"/>
    <property type="project" value="UniProtKB-SubCell"/>
</dbReference>
<evidence type="ECO:0000313" key="11">
    <source>
        <dbReference type="EMBL" id="KAJ6635285.1"/>
    </source>
</evidence>
<dbReference type="AlphaFoldDB" id="A0A9Q0MNM6"/>
<keyword evidence="4" id="KW-0399">Innate immunity</keyword>
<evidence type="ECO:0000256" key="1">
    <source>
        <dbReference type="ARBA" id="ARBA00004613"/>
    </source>
</evidence>
<proteinExistence type="inferred from homology"/>
<dbReference type="GO" id="GO:0045087">
    <property type="term" value="P:innate immune response"/>
    <property type="evidence" value="ECO:0007669"/>
    <property type="project" value="UniProtKB-KW"/>
</dbReference>
<dbReference type="Gene3D" id="2.60.40.2140">
    <property type="entry name" value="Beta-1,3-glucan-recognition protein, N-terminal domain"/>
    <property type="match status" value="1"/>
</dbReference>
<keyword evidence="7" id="KW-0325">Glycoprotein</keyword>
<dbReference type="FunFam" id="2.60.40.2140:FF:000001">
    <property type="entry name" value="Beta-1,3-glucan-binding protein"/>
    <property type="match status" value="1"/>
</dbReference>
<dbReference type="InterPro" id="IPR043030">
    <property type="entry name" value="BGBP_N_sf"/>
</dbReference>
<dbReference type="InterPro" id="IPR031756">
    <property type="entry name" value="BGBP_N"/>
</dbReference>
<dbReference type="GO" id="GO:0004553">
    <property type="term" value="F:hydrolase activity, hydrolyzing O-glycosyl compounds"/>
    <property type="evidence" value="ECO:0007669"/>
    <property type="project" value="InterPro"/>
</dbReference>
<dbReference type="PANTHER" id="PTHR10963">
    <property type="entry name" value="GLYCOSYL HYDROLASE-RELATED"/>
    <property type="match status" value="1"/>
</dbReference>
<name>A0A9Q0MNM6_9DIPT</name>
<feature type="chain" id="PRO_5040368387" evidence="8">
    <location>
        <begin position="18"/>
        <end position="479"/>
    </location>
</feature>
<evidence type="ECO:0000256" key="4">
    <source>
        <dbReference type="ARBA" id="ARBA00022588"/>
    </source>
</evidence>
<dbReference type="PANTHER" id="PTHR10963:SF60">
    <property type="entry name" value="GRAM-NEGATIVE BACTERIA-BINDING PROTEIN 1-RELATED"/>
    <property type="match status" value="1"/>
</dbReference>
<keyword evidence="6" id="KW-0391">Immunity</keyword>
<evidence type="ECO:0000256" key="3">
    <source>
        <dbReference type="ARBA" id="ARBA00022525"/>
    </source>
</evidence>
<dbReference type="PROSITE" id="PS51762">
    <property type="entry name" value="GH16_2"/>
    <property type="match status" value="1"/>
</dbReference>
<dbReference type="PROSITE" id="PS51969">
    <property type="entry name" value="CBM39"/>
    <property type="match status" value="1"/>
</dbReference>
<feature type="signal peptide" evidence="8">
    <location>
        <begin position="1"/>
        <end position="17"/>
    </location>
</feature>
<dbReference type="EMBL" id="WJQU01000004">
    <property type="protein sequence ID" value="KAJ6635285.1"/>
    <property type="molecule type" value="Genomic_DNA"/>
</dbReference>
<dbReference type="InterPro" id="IPR050546">
    <property type="entry name" value="Glycosyl_Hydrlase_16"/>
</dbReference>
<comment type="similarity">
    <text evidence="2">Belongs to the insect beta-1,3-glucan binding protein family.</text>
</comment>
<dbReference type="GO" id="GO:0005975">
    <property type="term" value="P:carbohydrate metabolic process"/>
    <property type="evidence" value="ECO:0007669"/>
    <property type="project" value="InterPro"/>
</dbReference>
<dbReference type="OrthoDB" id="4781at2759"/>
<dbReference type="Proteomes" id="UP001151699">
    <property type="component" value="Chromosome C"/>
</dbReference>
<gene>
    <name evidence="11" type="primary">bgrp1</name>
    <name evidence="11" type="ORF">Bhyg_13870</name>
</gene>
<sequence length="479" mass="54058">MYNWMVFLLLNVYVCSADYDVPPAKVEVFYPKGFRVSIPAEPGITLFAFHGKLNEEFDGLTSGQWATDITKVRDGRFTFNDRMTRLKIGDTLYFWTYVIYEGLGYRQEDGAFKVNGYANATTPDSASRTIVASSSDQPITPQDHPCRPSLSKVNNDNPCSNTVVFEDDFNFIDDSKWTKLRRFSGEPDYEFVVYIPNEEVLFTQNGVLHIKPKRLESEYGENAQLGSLDLGFQCTGDSESPDDCSRRSGSTILPPVISSRITTFNKFSFLYGKVEIRAKLPSQDWIFPQLLLEPTKSAYGKHNLASGQMRIAFTKGANGLLSGGVLLGSTEPMRTIKMCTNPNPINLGDDFHTFALEWKPDEIVLSVGNEVYCRIDPQQGFFTNFLTNGNYANNFASLWSKEGKMAPFDKEFHLTFGVGVGGLNDFLDSKDGNQNTLRKPWKNTQVKAMKYFWDAMKSRSDWPGDKSALEIDYVKVYSL</sequence>
<dbReference type="Gene3D" id="2.60.120.200">
    <property type="match status" value="1"/>
</dbReference>
<protein>
    <submittedName>
        <fullName evidence="11">Beta-1,3-glucan-binding protein 1</fullName>
    </submittedName>
</protein>
<evidence type="ECO:0000256" key="2">
    <source>
        <dbReference type="ARBA" id="ARBA00008781"/>
    </source>
</evidence>
<evidence type="ECO:0000256" key="7">
    <source>
        <dbReference type="ARBA" id="ARBA00023180"/>
    </source>
</evidence>
<keyword evidence="5 8" id="KW-0732">Signal</keyword>
<accession>A0A9Q0MNM6</accession>
<keyword evidence="12" id="KW-1185">Reference proteome</keyword>